<evidence type="ECO:0000313" key="3">
    <source>
        <dbReference type="EMBL" id="PJB83382.1"/>
    </source>
</evidence>
<dbReference type="PANTHER" id="PTHR14239:SF0">
    <property type="entry name" value="F420-DEPENDENT NADP REDUCTASE"/>
    <property type="match status" value="1"/>
</dbReference>
<dbReference type="EMBL" id="PFTM01000032">
    <property type="protein sequence ID" value="PJB83382.1"/>
    <property type="molecule type" value="Genomic_DNA"/>
</dbReference>
<dbReference type="AlphaFoldDB" id="A0A2M8D881"/>
<reference evidence="4" key="1">
    <citation type="submission" date="2017-09" db="EMBL/GenBank/DDBJ databases">
        <title>Depth-based differentiation of microbial function through sediment-hosted aquifers and enrichment of novel symbionts in the deep terrestrial subsurface.</title>
        <authorList>
            <person name="Probst A.J."/>
            <person name="Ladd B."/>
            <person name="Jarett J.K."/>
            <person name="Geller-Mcgrath D.E."/>
            <person name="Sieber C.M.K."/>
            <person name="Emerson J.B."/>
            <person name="Anantharaman K."/>
            <person name="Thomas B.C."/>
            <person name="Malmstrom R."/>
            <person name="Stieglmeier M."/>
            <person name="Klingl A."/>
            <person name="Woyke T."/>
            <person name="Ryan C.M."/>
            <person name="Banfield J.F."/>
        </authorList>
    </citation>
    <scope>NUCLEOTIDE SEQUENCE [LARGE SCALE GENOMIC DNA]</scope>
</reference>
<name>A0A2M8D881_9BACT</name>
<dbReference type="InterPro" id="IPR051267">
    <property type="entry name" value="STEAP_metalloreductase"/>
</dbReference>
<keyword evidence="1" id="KW-0560">Oxidoreductase</keyword>
<dbReference type="GO" id="GO:0052851">
    <property type="term" value="F:ferric-chelate reductase (NADPH) activity"/>
    <property type="evidence" value="ECO:0007669"/>
    <property type="project" value="TreeGrafter"/>
</dbReference>
<evidence type="ECO:0000259" key="2">
    <source>
        <dbReference type="Pfam" id="PF03807"/>
    </source>
</evidence>
<dbReference type="PANTHER" id="PTHR14239">
    <property type="entry name" value="DUDULIN-RELATED"/>
    <property type="match status" value="1"/>
</dbReference>
<protein>
    <submittedName>
        <fullName evidence="3">NADP oxidoreductase</fullName>
    </submittedName>
</protein>
<dbReference type="Gene3D" id="3.40.50.720">
    <property type="entry name" value="NAD(P)-binding Rossmann-like Domain"/>
    <property type="match status" value="1"/>
</dbReference>
<dbReference type="Proteomes" id="UP000229236">
    <property type="component" value="Unassembled WGS sequence"/>
</dbReference>
<comment type="caution">
    <text evidence="3">The sequence shown here is derived from an EMBL/GenBank/DDBJ whole genome shotgun (WGS) entry which is preliminary data.</text>
</comment>
<organism evidence="3 4">
    <name type="scientific">Candidatus Yonathbacteria bacterium CG_4_9_14_0_8_um_filter_46_47</name>
    <dbReference type="NCBI Taxonomy" id="1975106"/>
    <lineage>
        <taxon>Bacteria</taxon>
        <taxon>Candidatus Yonathiibacteriota</taxon>
    </lineage>
</organism>
<dbReference type="InterPro" id="IPR036291">
    <property type="entry name" value="NAD(P)-bd_dom_sf"/>
</dbReference>
<dbReference type="SUPFAM" id="SSF51735">
    <property type="entry name" value="NAD(P)-binding Rossmann-fold domains"/>
    <property type="match status" value="1"/>
</dbReference>
<sequence>MNIGILGTGMVGRAHAAKFVELGHTVMLGTRDGKKTMATNEKDAMGNPPFAEWHKDHTKVKLVTFAEAATSGDVVYNALKGEIALSTLSFLKKQLTGKILIDVSNPLDFSKGMPPTLFVCNTDSLGEQIQSALPKARVVKAFNTMNAYLQVDPRQLEGGDHHLFVSGNDADAKAQVIKIAKEWYGLEHIIDLGDITTSRGTEMILAVWIRLWSTLKTPMFAFKIVK</sequence>
<dbReference type="InterPro" id="IPR028939">
    <property type="entry name" value="P5C_Rdtase_cat_N"/>
</dbReference>
<proteinExistence type="predicted"/>
<dbReference type="GO" id="GO:0005886">
    <property type="term" value="C:plasma membrane"/>
    <property type="evidence" value="ECO:0007669"/>
    <property type="project" value="TreeGrafter"/>
</dbReference>
<accession>A0A2M8D881</accession>
<dbReference type="GO" id="GO:0015677">
    <property type="term" value="P:copper ion import"/>
    <property type="evidence" value="ECO:0007669"/>
    <property type="project" value="TreeGrafter"/>
</dbReference>
<gene>
    <name evidence="3" type="ORF">CO088_01640</name>
</gene>
<dbReference type="GO" id="GO:0008823">
    <property type="term" value="F:cupric reductase (NADH) activity"/>
    <property type="evidence" value="ECO:0007669"/>
    <property type="project" value="TreeGrafter"/>
</dbReference>
<dbReference type="Pfam" id="PF03807">
    <property type="entry name" value="F420_oxidored"/>
    <property type="match status" value="1"/>
</dbReference>
<evidence type="ECO:0000256" key="1">
    <source>
        <dbReference type="ARBA" id="ARBA00023002"/>
    </source>
</evidence>
<feature type="domain" description="Pyrroline-5-carboxylate reductase catalytic N-terminal" evidence="2">
    <location>
        <begin position="3"/>
        <end position="106"/>
    </location>
</feature>
<evidence type="ECO:0000313" key="4">
    <source>
        <dbReference type="Proteomes" id="UP000229236"/>
    </source>
</evidence>